<feature type="signal peptide" evidence="1">
    <location>
        <begin position="1"/>
        <end position="26"/>
    </location>
</feature>
<dbReference type="OrthoDB" id="1220079at2"/>
<dbReference type="PROSITE" id="PS51257">
    <property type="entry name" value="PROKAR_LIPOPROTEIN"/>
    <property type="match status" value="1"/>
</dbReference>
<evidence type="ECO:0008006" key="4">
    <source>
        <dbReference type="Google" id="ProtNLM"/>
    </source>
</evidence>
<dbReference type="KEGG" id="cpip:CJF12_13865"/>
<comment type="caution">
    <text evidence="2">The sequence shown here is derived from an EMBL/GenBank/DDBJ whole genome shotgun (WGS) entry which is preliminary data.</text>
</comment>
<dbReference type="Proteomes" id="UP000028709">
    <property type="component" value="Unassembled WGS sequence"/>
</dbReference>
<sequence>MKNNFNYFKRFYRFVFFSVFSFFVFSSCSQDELTENNTVEQVESSNLKTLGNLTLQKNVIILDDESVTAISAIDNQQITFSQPTHQTSDIKTGSILVGTKVEGDRVRTILSKVTAISNSNNKYFVQTTSAQLEEFIYSGTLSGVYDPSGKPPIDVNGKLVNYIPVEGFISEELNNKILRIEAKNLNDQKLITFNRLSFDKTFPLTQQAGPVTLASSVNVKGGVTPKIDYSITFSWGHLTDFSVNLIMDDITLQSTANIQGTLGYTISLTDYLNIPIAPVVLGPTGLILSPTVSAGPFLGVGTTGKVQVRFPDIGGTASFLIAKKPALHIDLSKKSDISLTSLEGNLSAEIGLEAKGAIGLQFITVPIANSGLRGRVSALSTLGLQLIPEKKGIFDVKGRVQADMFYGFGIAPLRYEGTIPLFQKELPLYHKEFVF</sequence>
<reference evidence="2 3" key="1">
    <citation type="submission" date="2014-07" db="EMBL/GenBank/DDBJ databases">
        <title>Genome of Chryseobacterium piperi CTM.</title>
        <authorList>
            <person name="Pipes S.E."/>
            <person name="Stropko S.J."/>
            <person name="Newman J.D."/>
        </authorList>
    </citation>
    <scope>NUCLEOTIDE SEQUENCE [LARGE SCALE GENOMIC DNA]</scope>
    <source>
        <strain evidence="2 3">CTM</strain>
    </source>
</reference>
<protein>
    <recommendedName>
        <fullName evidence="4">Lipoprotein</fullName>
    </recommendedName>
</protein>
<evidence type="ECO:0000313" key="2">
    <source>
        <dbReference type="EMBL" id="KFF13231.1"/>
    </source>
</evidence>
<proteinExistence type="predicted"/>
<dbReference type="AlphaFoldDB" id="A0A086A967"/>
<accession>A0A086A967</accession>
<gene>
    <name evidence="2" type="ORF">IQ37_19220</name>
</gene>
<dbReference type="eggNOG" id="ENOG5033S6B">
    <property type="taxonomic scope" value="Bacteria"/>
</dbReference>
<feature type="chain" id="PRO_5001802497" description="Lipoprotein" evidence="1">
    <location>
        <begin position="27"/>
        <end position="435"/>
    </location>
</feature>
<evidence type="ECO:0000256" key="1">
    <source>
        <dbReference type="SAM" id="SignalP"/>
    </source>
</evidence>
<evidence type="ECO:0000313" key="3">
    <source>
        <dbReference type="Proteomes" id="UP000028709"/>
    </source>
</evidence>
<dbReference type="RefSeq" id="WP_034688121.1">
    <property type="nucleotide sequence ID" value="NZ_CP023049.2"/>
</dbReference>
<organism evidence="2 3">
    <name type="scientific">Chryseobacterium piperi</name>
    <dbReference type="NCBI Taxonomy" id="558152"/>
    <lineage>
        <taxon>Bacteria</taxon>
        <taxon>Pseudomonadati</taxon>
        <taxon>Bacteroidota</taxon>
        <taxon>Flavobacteriia</taxon>
        <taxon>Flavobacteriales</taxon>
        <taxon>Weeksellaceae</taxon>
        <taxon>Chryseobacterium group</taxon>
        <taxon>Chryseobacterium</taxon>
    </lineage>
</organism>
<name>A0A086A967_9FLAO</name>
<keyword evidence="1" id="KW-0732">Signal</keyword>
<dbReference type="EMBL" id="JPRJ01000068">
    <property type="protein sequence ID" value="KFF13231.1"/>
    <property type="molecule type" value="Genomic_DNA"/>
</dbReference>
<keyword evidence="3" id="KW-1185">Reference proteome</keyword>